<protein>
    <submittedName>
        <fullName evidence="6">Serine/threonine-protein kinase HipA</fullName>
        <ecNumber evidence="6">2.7.11.1</ecNumber>
    </submittedName>
</protein>
<sequence length="396" mass="44245">MAELYAFFGRTPIGLFHQFGGRITFEYAPGYTGTPLSLSLLPNAVHAPEAALAYLDNLLPDHTETRERWARARSLSSADPFTLLSAYGEDVAGAVSLSSDPGLPQREAEPLIEATQDDIAERIASLRINDSSWSDPRVKPRMSLAGMQGKFTLTKIGNRWFWPTYETPSTHILKPPSKKHRSIERFESLGLELARAVGIEASRAETVEFLGQPTFIVERWDREPGLRLPAEDLNQSLGRRTSEKYGVRASEVARLLARFGMEKRFVRQLAFNVAFGNSDAHAKNYSVLLAGEQVQLAPLYDTVPVHFWPEFENTFAMSVGSAQHPAELVEDNWRTFAKDSGLDGDMVCHEAFTVMSRVAERYEDIFGEGGTDQARMLKLAKHVKVLRRAIPPQPPQ</sequence>
<keyword evidence="7" id="KW-1185">Reference proteome</keyword>
<gene>
    <name evidence="6" type="ORF">JOF46_003984</name>
</gene>
<accession>A0ABS4WIN0</accession>
<dbReference type="RefSeq" id="WP_209910549.1">
    <property type="nucleotide sequence ID" value="NZ_BAAAMI010000023.1"/>
</dbReference>
<name>A0ABS4WIN0_9MICC</name>
<feature type="domain" description="HipA N-terminal subdomain 1" evidence="5">
    <location>
        <begin position="6"/>
        <end position="97"/>
    </location>
</feature>
<proteinExistence type="inferred from homology"/>
<reference evidence="6 7" key="1">
    <citation type="submission" date="2021-03" db="EMBL/GenBank/DDBJ databases">
        <title>Sequencing the genomes of 1000 actinobacteria strains.</title>
        <authorList>
            <person name="Klenk H.-P."/>
        </authorList>
    </citation>
    <scope>NUCLEOTIDE SEQUENCE [LARGE SCALE GENOMIC DNA]</scope>
    <source>
        <strain evidence="6 7">DSM 15454</strain>
    </source>
</reference>
<keyword evidence="3 6" id="KW-0418">Kinase</keyword>
<dbReference type="EC" id="2.7.11.1" evidence="6"/>
<evidence type="ECO:0000256" key="3">
    <source>
        <dbReference type="ARBA" id="ARBA00022777"/>
    </source>
</evidence>
<evidence type="ECO:0000256" key="2">
    <source>
        <dbReference type="ARBA" id="ARBA00022679"/>
    </source>
</evidence>
<dbReference type="PANTHER" id="PTHR37419:SF1">
    <property type="entry name" value="SERINE_THREONINE-PROTEIN KINASE TOXIN HIPA"/>
    <property type="match status" value="1"/>
</dbReference>
<evidence type="ECO:0000259" key="4">
    <source>
        <dbReference type="Pfam" id="PF07804"/>
    </source>
</evidence>
<evidence type="ECO:0000313" key="7">
    <source>
        <dbReference type="Proteomes" id="UP000766570"/>
    </source>
</evidence>
<keyword evidence="2 6" id="KW-0808">Transferase</keyword>
<evidence type="ECO:0000259" key="5">
    <source>
        <dbReference type="Pfam" id="PF13657"/>
    </source>
</evidence>
<dbReference type="Pfam" id="PF07804">
    <property type="entry name" value="HipA_C"/>
    <property type="match status" value="1"/>
</dbReference>
<dbReference type="InterPro" id="IPR012893">
    <property type="entry name" value="HipA-like_C"/>
</dbReference>
<dbReference type="InterPro" id="IPR052028">
    <property type="entry name" value="HipA_Ser/Thr_kinase"/>
</dbReference>
<dbReference type="Gene3D" id="1.10.1070.20">
    <property type="match status" value="1"/>
</dbReference>
<dbReference type="Proteomes" id="UP000766570">
    <property type="component" value="Unassembled WGS sequence"/>
</dbReference>
<organism evidence="6 7">
    <name type="scientific">Paeniglutamicibacter psychrophenolicus</name>
    <dbReference type="NCBI Taxonomy" id="257454"/>
    <lineage>
        <taxon>Bacteria</taxon>
        <taxon>Bacillati</taxon>
        <taxon>Actinomycetota</taxon>
        <taxon>Actinomycetes</taxon>
        <taxon>Micrococcales</taxon>
        <taxon>Micrococcaceae</taxon>
        <taxon>Paeniglutamicibacter</taxon>
    </lineage>
</organism>
<evidence type="ECO:0000256" key="1">
    <source>
        <dbReference type="ARBA" id="ARBA00010164"/>
    </source>
</evidence>
<comment type="caution">
    <text evidence="6">The sequence shown here is derived from an EMBL/GenBank/DDBJ whole genome shotgun (WGS) entry which is preliminary data.</text>
</comment>
<dbReference type="GO" id="GO:0004674">
    <property type="term" value="F:protein serine/threonine kinase activity"/>
    <property type="evidence" value="ECO:0007669"/>
    <property type="project" value="UniProtKB-EC"/>
</dbReference>
<evidence type="ECO:0000313" key="6">
    <source>
        <dbReference type="EMBL" id="MBP2376072.1"/>
    </source>
</evidence>
<dbReference type="EMBL" id="JAGIOE010000001">
    <property type="protein sequence ID" value="MBP2376072.1"/>
    <property type="molecule type" value="Genomic_DNA"/>
</dbReference>
<feature type="domain" description="HipA-like C-terminal" evidence="4">
    <location>
        <begin position="142"/>
        <end position="348"/>
    </location>
</feature>
<dbReference type="InterPro" id="IPR017508">
    <property type="entry name" value="HipA_N1"/>
</dbReference>
<dbReference type="NCBIfam" id="TIGR03071">
    <property type="entry name" value="couple_hipA"/>
    <property type="match status" value="1"/>
</dbReference>
<dbReference type="PANTHER" id="PTHR37419">
    <property type="entry name" value="SERINE/THREONINE-PROTEIN KINASE TOXIN HIPA"/>
    <property type="match status" value="1"/>
</dbReference>
<comment type="similarity">
    <text evidence="1">Belongs to the HipA Ser/Thr kinase family.</text>
</comment>
<dbReference type="Pfam" id="PF13657">
    <property type="entry name" value="Couple_hipA"/>
    <property type="match status" value="1"/>
</dbReference>